<organism evidence="2 3">
    <name type="scientific">Portunus trituberculatus</name>
    <name type="common">Swimming crab</name>
    <name type="synonym">Neptunus trituberculatus</name>
    <dbReference type="NCBI Taxonomy" id="210409"/>
    <lineage>
        <taxon>Eukaryota</taxon>
        <taxon>Metazoa</taxon>
        <taxon>Ecdysozoa</taxon>
        <taxon>Arthropoda</taxon>
        <taxon>Crustacea</taxon>
        <taxon>Multicrustacea</taxon>
        <taxon>Malacostraca</taxon>
        <taxon>Eumalacostraca</taxon>
        <taxon>Eucarida</taxon>
        <taxon>Decapoda</taxon>
        <taxon>Pleocyemata</taxon>
        <taxon>Brachyura</taxon>
        <taxon>Eubrachyura</taxon>
        <taxon>Portunoidea</taxon>
        <taxon>Portunidae</taxon>
        <taxon>Portuninae</taxon>
        <taxon>Portunus</taxon>
    </lineage>
</organism>
<keyword evidence="3" id="KW-1185">Reference proteome</keyword>
<comment type="caution">
    <text evidence="2">The sequence shown here is derived from an EMBL/GenBank/DDBJ whole genome shotgun (WGS) entry which is preliminary data.</text>
</comment>
<proteinExistence type="predicted"/>
<feature type="compositionally biased region" description="Basic and acidic residues" evidence="1">
    <location>
        <begin position="40"/>
        <end position="51"/>
    </location>
</feature>
<sequence length="159" mass="17451">MLCLEDEVKKGNNCPISNVSKVKVPHINQRARRTSGLGERSSRGGGEREGRSPISRRPPKTPVRRQAVDSLGLALAGVGCVAGVRVASATHTHTLFPGLRSHSVFCAWPRSSFERRRRGRSHSAESCEAQRTGYYDSLDIFIRSGILWCLVILRVTAVA</sequence>
<name>A0A5B7GI66_PORTR</name>
<dbReference type="Proteomes" id="UP000324222">
    <property type="component" value="Unassembled WGS sequence"/>
</dbReference>
<evidence type="ECO:0000313" key="2">
    <source>
        <dbReference type="EMBL" id="MPC56214.1"/>
    </source>
</evidence>
<dbReference type="EMBL" id="VSRR010013779">
    <property type="protein sequence ID" value="MPC56214.1"/>
    <property type="molecule type" value="Genomic_DNA"/>
</dbReference>
<reference evidence="2 3" key="1">
    <citation type="submission" date="2019-05" db="EMBL/GenBank/DDBJ databases">
        <title>Another draft genome of Portunus trituberculatus and its Hox gene families provides insights of decapod evolution.</title>
        <authorList>
            <person name="Jeong J.-H."/>
            <person name="Song I."/>
            <person name="Kim S."/>
            <person name="Choi T."/>
            <person name="Kim D."/>
            <person name="Ryu S."/>
            <person name="Kim W."/>
        </authorList>
    </citation>
    <scope>NUCLEOTIDE SEQUENCE [LARGE SCALE GENOMIC DNA]</scope>
    <source>
        <tissue evidence="2">Muscle</tissue>
    </source>
</reference>
<dbReference type="AlphaFoldDB" id="A0A5B7GI66"/>
<evidence type="ECO:0000313" key="3">
    <source>
        <dbReference type="Proteomes" id="UP000324222"/>
    </source>
</evidence>
<feature type="region of interest" description="Disordered" evidence="1">
    <location>
        <begin position="25"/>
        <end position="63"/>
    </location>
</feature>
<accession>A0A5B7GI66</accession>
<evidence type="ECO:0000256" key="1">
    <source>
        <dbReference type="SAM" id="MobiDB-lite"/>
    </source>
</evidence>
<protein>
    <submittedName>
        <fullName evidence="2">Uncharacterized protein</fullName>
    </submittedName>
</protein>
<gene>
    <name evidence="2" type="ORF">E2C01_050167</name>
</gene>